<dbReference type="EMBL" id="MN739802">
    <property type="protein sequence ID" value="QHT26814.1"/>
    <property type="molecule type" value="Genomic_DNA"/>
</dbReference>
<proteinExistence type="predicted"/>
<dbReference type="AlphaFoldDB" id="A0A6C0ECI0"/>
<evidence type="ECO:0000313" key="1">
    <source>
        <dbReference type="EMBL" id="QHT26814.1"/>
    </source>
</evidence>
<sequence>MINNVLKYSNFNINYLSFISKEDITNYYFYNNIYPTYNYKKNIYIYIIFLHLWRFKMPIFTAKKNQIV</sequence>
<name>A0A6C0ECI0_9ZZZZ</name>
<accession>A0A6C0ECI0</accession>
<organism evidence="1">
    <name type="scientific">viral metagenome</name>
    <dbReference type="NCBI Taxonomy" id="1070528"/>
    <lineage>
        <taxon>unclassified sequences</taxon>
        <taxon>metagenomes</taxon>
        <taxon>organismal metagenomes</taxon>
    </lineage>
</organism>
<reference evidence="1" key="1">
    <citation type="journal article" date="2020" name="Nature">
        <title>Giant virus diversity and host interactions through global metagenomics.</title>
        <authorList>
            <person name="Schulz F."/>
            <person name="Roux S."/>
            <person name="Paez-Espino D."/>
            <person name="Jungbluth S."/>
            <person name="Walsh D.A."/>
            <person name="Denef V.J."/>
            <person name="McMahon K.D."/>
            <person name="Konstantinidis K.T."/>
            <person name="Eloe-Fadrosh E.A."/>
            <person name="Kyrpides N.C."/>
            <person name="Woyke T."/>
        </authorList>
    </citation>
    <scope>NUCLEOTIDE SEQUENCE</scope>
    <source>
        <strain evidence="1">GVMAG-M-3300023179-2</strain>
    </source>
</reference>
<protein>
    <submittedName>
        <fullName evidence="1">Uncharacterized protein</fullName>
    </submittedName>
</protein>